<dbReference type="InterPro" id="IPR016098">
    <property type="entry name" value="CAP/MinC_C"/>
</dbReference>
<comment type="function">
    <text evidence="5 6">Cell division inhibitor that blocks the formation of polar Z ring septums. Rapidly oscillates between the poles of the cell to destabilize FtsZ filaments that have formed before they mature into polar Z rings. Prevents FtsZ polymerization.</text>
</comment>
<evidence type="ECO:0000313" key="11">
    <source>
        <dbReference type="Proteomes" id="UP000028302"/>
    </source>
</evidence>
<keyword evidence="11" id="KW-1185">Reference proteome</keyword>
<evidence type="ECO:0000256" key="7">
    <source>
        <dbReference type="SAM" id="MobiDB-lite"/>
    </source>
</evidence>
<evidence type="ECO:0000256" key="4">
    <source>
        <dbReference type="ARBA" id="ARBA00023306"/>
    </source>
</evidence>
<feature type="region of interest" description="Disordered" evidence="7">
    <location>
        <begin position="104"/>
        <end position="146"/>
    </location>
</feature>
<dbReference type="Gene3D" id="3.30.70.260">
    <property type="match status" value="1"/>
</dbReference>
<dbReference type="GO" id="GO:0000917">
    <property type="term" value="P:division septum assembly"/>
    <property type="evidence" value="ECO:0007669"/>
    <property type="project" value="UniProtKB-KW"/>
</dbReference>
<dbReference type="PANTHER" id="PTHR34108">
    <property type="entry name" value="SEPTUM SITE-DETERMINING PROTEIN MINC"/>
    <property type="match status" value="1"/>
</dbReference>
<evidence type="ECO:0000256" key="2">
    <source>
        <dbReference type="ARBA" id="ARBA00022618"/>
    </source>
</evidence>
<feature type="domain" description="Septum formation inhibitor MinC C-terminal" evidence="8">
    <location>
        <begin position="147"/>
        <end position="247"/>
    </location>
</feature>
<dbReference type="InterPro" id="IPR013033">
    <property type="entry name" value="MinC"/>
</dbReference>
<dbReference type="eggNOG" id="COG0850">
    <property type="taxonomic scope" value="Bacteria"/>
</dbReference>
<dbReference type="STRING" id="1304275.C41B8_00380"/>
<proteinExistence type="inferred from homology"/>
<dbReference type="GO" id="GO:0000902">
    <property type="term" value="P:cell morphogenesis"/>
    <property type="evidence" value="ECO:0007669"/>
    <property type="project" value="InterPro"/>
</dbReference>
<comment type="caution">
    <text evidence="10">The sequence shown here is derived from an EMBL/GenBank/DDBJ whole genome shotgun (WGS) entry which is preliminary data.</text>
</comment>
<organism evidence="10 11">
    <name type="scientific">Salinisphaera hydrothermalis (strain C41B8)</name>
    <dbReference type="NCBI Taxonomy" id="1304275"/>
    <lineage>
        <taxon>Bacteria</taxon>
        <taxon>Pseudomonadati</taxon>
        <taxon>Pseudomonadota</taxon>
        <taxon>Gammaproteobacteria</taxon>
        <taxon>Salinisphaerales</taxon>
        <taxon>Salinisphaeraceae</taxon>
        <taxon>Salinisphaera</taxon>
    </lineage>
</organism>
<name>A0A084IR25_SALHC</name>
<keyword evidence="2 6" id="KW-0132">Cell division</keyword>
<dbReference type="Gene3D" id="2.160.20.70">
    <property type="match status" value="1"/>
</dbReference>
<keyword evidence="4 6" id="KW-0131">Cell cycle</keyword>
<dbReference type="OrthoDB" id="9794530at2"/>
<evidence type="ECO:0000259" key="8">
    <source>
        <dbReference type="Pfam" id="PF03775"/>
    </source>
</evidence>
<gene>
    <name evidence="6" type="primary">minC</name>
    <name evidence="10" type="ORF">C41B8_00380</name>
</gene>
<dbReference type="AlphaFoldDB" id="A0A084IR25"/>
<comment type="subunit">
    <text evidence="6">Interacts with MinD and FtsZ.</text>
</comment>
<comment type="similarity">
    <text evidence="1 6">Belongs to the MinC family.</text>
</comment>
<protein>
    <recommendedName>
        <fullName evidence="6">Probable septum site-determining protein MinC</fullName>
    </recommendedName>
</protein>
<dbReference type="PANTHER" id="PTHR34108:SF1">
    <property type="entry name" value="SEPTUM SITE-DETERMINING PROTEIN MINC"/>
    <property type="match status" value="1"/>
</dbReference>
<feature type="domain" description="Septum formation inhibitor MinC N-terminal" evidence="9">
    <location>
        <begin position="12"/>
        <end position="73"/>
    </location>
</feature>
<evidence type="ECO:0000256" key="5">
    <source>
        <dbReference type="ARBA" id="ARBA00025606"/>
    </source>
</evidence>
<dbReference type="GO" id="GO:0051302">
    <property type="term" value="P:regulation of cell division"/>
    <property type="evidence" value="ECO:0007669"/>
    <property type="project" value="InterPro"/>
</dbReference>
<dbReference type="RefSeq" id="WP_051882564.1">
    <property type="nucleotide sequence ID" value="NZ_APNK01000001.1"/>
</dbReference>
<dbReference type="InterPro" id="IPR007874">
    <property type="entry name" value="MinC_N"/>
</dbReference>
<dbReference type="Pfam" id="PF05209">
    <property type="entry name" value="MinC_N"/>
    <property type="match status" value="1"/>
</dbReference>
<dbReference type="SUPFAM" id="SSF63848">
    <property type="entry name" value="Cell-division inhibitor MinC, C-terminal domain"/>
    <property type="match status" value="1"/>
</dbReference>
<evidence type="ECO:0000313" key="10">
    <source>
        <dbReference type="EMBL" id="KEZ79159.1"/>
    </source>
</evidence>
<dbReference type="PATRIC" id="fig|1304275.5.peg.72"/>
<dbReference type="Proteomes" id="UP000028302">
    <property type="component" value="Unassembled WGS sequence"/>
</dbReference>
<dbReference type="HAMAP" id="MF_00267">
    <property type="entry name" value="MinC"/>
    <property type="match status" value="1"/>
</dbReference>
<dbReference type="GO" id="GO:1901891">
    <property type="term" value="P:regulation of cell septum assembly"/>
    <property type="evidence" value="ECO:0007669"/>
    <property type="project" value="InterPro"/>
</dbReference>
<evidence type="ECO:0000256" key="1">
    <source>
        <dbReference type="ARBA" id="ARBA00006291"/>
    </source>
</evidence>
<evidence type="ECO:0000256" key="6">
    <source>
        <dbReference type="HAMAP-Rule" id="MF_00267"/>
    </source>
</evidence>
<reference evidence="10 11" key="1">
    <citation type="submission" date="2013-03" db="EMBL/GenBank/DDBJ databases">
        <title>Salinisphaera hydrothermalis C41B8 Genome Sequencing.</title>
        <authorList>
            <person name="Li C."/>
            <person name="Lai Q."/>
            <person name="Shao Z."/>
        </authorList>
    </citation>
    <scope>NUCLEOTIDE SEQUENCE [LARGE SCALE GENOMIC DNA]</scope>
    <source>
        <strain evidence="10 11">C41B8</strain>
    </source>
</reference>
<evidence type="ECO:0000256" key="3">
    <source>
        <dbReference type="ARBA" id="ARBA00023210"/>
    </source>
</evidence>
<dbReference type="Pfam" id="PF03775">
    <property type="entry name" value="MinC_C"/>
    <property type="match status" value="1"/>
</dbReference>
<dbReference type="EMBL" id="APNK01000001">
    <property type="protein sequence ID" value="KEZ79159.1"/>
    <property type="molecule type" value="Genomic_DNA"/>
</dbReference>
<dbReference type="InterPro" id="IPR005526">
    <property type="entry name" value="Septum_form_inhib_MinC_C"/>
</dbReference>
<accession>A0A084IR25</accession>
<sequence length="250" mass="26476">MAQTKTTADSGVVFKGRMMTLSVLEIREADCDRIAALVDEQLARAPGFFTRLPVLLSLPEVLPDLKRVADIMAAADLVLVGVLDPSDAAAEAARDAGLGVITSPARSASAPEPERKKVAEAPVEPRQSSASTPPEPEAPARSPTRLITKPIRSGQQIYARGGDLVIATSVSEGAEVLADGHIHVYGALRGRALAGASGDTEARIYCKRFEPDLVAIAGCYKVADAMDEGVRSKPVQVRLDNDNLLIELQE</sequence>
<keyword evidence="3 6" id="KW-0717">Septation</keyword>
<dbReference type="NCBIfam" id="TIGR01222">
    <property type="entry name" value="minC"/>
    <property type="match status" value="1"/>
</dbReference>
<evidence type="ECO:0000259" key="9">
    <source>
        <dbReference type="Pfam" id="PF05209"/>
    </source>
</evidence>
<dbReference type="InterPro" id="IPR036145">
    <property type="entry name" value="MinC_C_sf"/>
</dbReference>